<dbReference type="GO" id="GO:0005975">
    <property type="term" value="P:carbohydrate metabolic process"/>
    <property type="evidence" value="ECO:0007669"/>
    <property type="project" value="InterPro"/>
</dbReference>
<dbReference type="Gene3D" id="3.90.550.10">
    <property type="entry name" value="Spore Coat Polysaccharide Biosynthesis Protein SpsA, Chain A"/>
    <property type="match status" value="1"/>
</dbReference>
<dbReference type="GeneID" id="111100248"/>
<protein>
    <submittedName>
        <fullName evidence="4">Beta-1,4-galactosyltransferase 1-like</fullName>
    </submittedName>
</protein>
<dbReference type="OrthoDB" id="10038994at2759"/>
<evidence type="ECO:0000313" key="4">
    <source>
        <dbReference type="RefSeq" id="XP_022287643.1"/>
    </source>
</evidence>
<evidence type="ECO:0000256" key="1">
    <source>
        <dbReference type="ARBA" id="ARBA00022679"/>
    </source>
</evidence>
<keyword evidence="1" id="KW-0808">Transferase</keyword>
<dbReference type="InterPro" id="IPR003859">
    <property type="entry name" value="Galactosyl_T"/>
</dbReference>
<dbReference type="SUPFAM" id="SSF53448">
    <property type="entry name" value="Nucleotide-diphospho-sugar transferases"/>
    <property type="match status" value="1"/>
</dbReference>
<organism evidence="3 4">
    <name type="scientific">Crassostrea virginica</name>
    <name type="common">Eastern oyster</name>
    <dbReference type="NCBI Taxonomy" id="6565"/>
    <lineage>
        <taxon>Eukaryota</taxon>
        <taxon>Metazoa</taxon>
        <taxon>Spiralia</taxon>
        <taxon>Lophotrochozoa</taxon>
        <taxon>Mollusca</taxon>
        <taxon>Bivalvia</taxon>
        <taxon>Autobranchia</taxon>
        <taxon>Pteriomorphia</taxon>
        <taxon>Ostreida</taxon>
        <taxon>Ostreoidea</taxon>
        <taxon>Ostreidae</taxon>
        <taxon>Crassostrea</taxon>
    </lineage>
</organism>
<gene>
    <name evidence="4" type="primary">LOC111100248</name>
</gene>
<name>A0A8B8AAU6_CRAVI</name>
<dbReference type="PRINTS" id="PR02050">
    <property type="entry name" value="B14GALTRFASE"/>
</dbReference>
<keyword evidence="3" id="KW-1185">Reference proteome</keyword>
<evidence type="ECO:0000313" key="3">
    <source>
        <dbReference type="Proteomes" id="UP000694844"/>
    </source>
</evidence>
<dbReference type="GO" id="GO:0005794">
    <property type="term" value="C:Golgi apparatus"/>
    <property type="evidence" value="ECO:0007669"/>
    <property type="project" value="TreeGrafter"/>
</dbReference>
<reference evidence="4" key="1">
    <citation type="submission" date="2025-08" db="UniProtKB">
        <authorList>
            <consortium name="RefSeq"/>
        </authorList>
    </citation>
    <scope>IDENTIFICATION</scope>
    <source>
        <tissue evidence="4">Whole sample</tissue>
    </source>
</reference>
<dbReference type="PANTHER" id="PTHR19300:SF57">
    <property type="entry name" value="BETA-1,4-N-ACETYLGALACTOSAMINYLTRANSFERASE"/>
    <property type="match status" value="1"/>
</dbReference>
<dbReference type="Proteomes" id="UP000694844">
    <property type="component" value="Chromosome 6"/>
</dbReference>
<dbReference type="PANTHER" id="PTHR19300">
    <property type="entry name" value="BETA-1,4-GALACTOSYLTRANSFERASE"/>
    <property type="match status" value="1"/>
</dbReference>
<feature type="domain" description="Galactosyltransferase C-terminal" evidence="2">
    <location>
        <begin position="1"/>
        <end position="44"/>
    </location>
</feature>
<dbReference type="GO" id="GO:0008378">
    <property type="term" value="F:galactosyltransferase activity"/>
    <property type="evidence" value="ECO:0007669"/>
    <property type="project" value="TreeGrafter"/>
</dbReference>
<evidence type="ECO:0000259" key="2">
    <source>
        <dbReference type="Pfam" id="PF02709"/>
    </source>
</evidence>
<dbReference type="InterPro" id="IPR029044">
    <property type="entry name" value="Nucleotide-diphossugar_trans"/>
</dbReference>
<dbReference type="KEGG" id="cvn:111100248"/>
<dbReference type="Pfam" id="PF02709">
    <property type="entry name" value="Glyco_transf_7C"/>
    <property type="match status" value="1"/>
</dbReference>
<proteinExistence type="predicted"/>
<dbReference type="RefSeq" id="XP_022287643.1">
    <property type="nucleotide sequence ID" value="XM_022431935.1"/>
</dbReference>
<dbReference type="AlphaFoldDB" id="A0A8B8AAU6"/>
<sequence length="106" mass="11882">MSVAIDKMNYRLPYMTIFGGVSAMTREQMLTVNGYPNKFFGWGGRMMKCTTDTVLCTQDQVPQHDRHSVHGRCRSVQNVGSPQGTRKPEQICLNQVGEETLSSGRP</sequence>
<accession>A0A8B8AAU6</accession>
<dbReference type="InterPro" id="IPR027791">
    <property type="entry name" value="Galactosyl_T_C"/>
</dbReference>